<dbReference type="SMART" id="SM01265">
    <property type="entry name" value="Mab-21"/>
    <property type="match status" value="1"/>
</dbReference>
<evidence type="ECO:0000313" key="6">
    <source>
        <dbReference type="Proteomes" id="UP001634394"/>
    </source>
</evidence>
<feature type="domain" description="Mab-21-like HhH/H2TH-like" evidence="4">
    <location>
        <begin position="255"/>
        <end position="334"/>
    </location>
</feature>
<keyword evidence="6" id="KW-1185">Reference proteome</keyword>
<feature type="domain" description="Mab-21-like nucleotidyltransferase" evidence="3">
    <location>
        <begin position="162"/>
        <end position="245"/>
    </location>
</feature>
<keyword evidence="2" id="KW-0802">TPR repeat</keyword>
<accession>A0ABD3UEB6</accession>
<dbReference type="InterPro" id="IPR019734">
    <property type="entry name" value="TPR_rpt"/>
</dbReference>
<evidence type="ECO:0000256" key="1">
    <source>
        <dbReference type="ARBA" id="ARBA00008307"/>
    </source>
</evidence>
<organism evidence="5 6">
    <name type="scientific">Sinanodonta woodiana</name>
    <name type="common">Chinese pond mussel</name>
    <name type="synonym">Anodonta woodiana</name>
    <dbReference type="NCBI Taxonomy" id="1069815"/>
    <lineage>
        <taxon>Eukaryota</taxon>
        <taxon>Metazoa</taxon>
        <taxon>Spiralia</taxon>
        <taxon>Lophotrochozoa</taxon>
        <taxon>Mollusca</taxon>
        <taxon>Bivalvia</taxon>
        <taxon>Autobranchia</taxon>
        <taxon>Heteroconchia</taxon>
        <taxon>Palaeoheterodonta</taxon>
        <taxon>Unionida</taxon>
        <taxon>Unionoidea</taxon>
        <taxon>Unionidae</taxon>
        <taxon>Unioninae</taxon>
        <taxon>Sinanodonta</taxon>
    </lineage>
</organism>
<comment type="similarity">
    <text evidence="1">Belongs to the mab-21 family.</text>
</comment>
<dbReference type="InterPro" id="IPR046903">
    <property type="entry name" value="Mab-21-like_nuc_Trfase"/>
</dbReference>
<protein>
    <submittedName>
        <fullName evidence="5">Uncharacterized protein</fullName>
    </submittedName>
</protein>
<dbReference type="Pfam" id="PF20266">
    <property type="entry name" value="Mab-21_C"/>
    <property type="match status" value="1"/>
</dbReference>
<proteinExistence type="inferred from homology"/>
<evidence type="ECO:0000259" key="4">
    <source>
        <dbReference type="Pfam" id="PF20266"/>
    </source>
</evidence>
<dbReference type="InterPro" id="IPR046906">
    <property type="entry name" value="Mab-21_HhH/H2TH-like"/>
</dbReference>
<gene>
    <name evidence="5" type="ORF">ACJMK2_018740</name>
</gene>
<sequence length="707" mass="82689">MSRQFPEHYCSVSERLSHILDNVGYSREDRFRKVTIVNETEVFFNMATTIQGFHKFYSFGSRSEGSTGPDLQSDTDRMFQINIMKVVNDISQCPPELNNMLMVHDDHTHPGYVKLQLIGLSQDNAPVPVYYESNIDDLTTIDSLYRTVLTNTLHHNIATVSGPACHYQNNLPELSTDVVYAYRCSQWPQEGYEWFMRRRLHGWPTPIQIDNAREYGCFVTPVGHPHSSERHLEWRLSFSIAERELTRSFEDTTMKVYNLLKMIRKTYIEPVIGDAFSSYHCKVCMFWMRERIPHELWINRNLLYCLVLCIRQLYEWATTGFCPDYFIITNNIYDRKIFGTVRNNLLKILRSLLSSDCTFLLGIKCCNVGLHLAFERITFDYCILPIRVEETFYYIAKLNAASICKYHILQYIPQNYSTLVDYLDRFMHASKNLPCIMQYPLKHAMMIMWSHLGFHIATICKEKAYIMSQGQVDYLVAVSSVCLSFGIKSDSTSVRLKLCGLGMELGNHNLVQISLGHISDYYMRYIFSETVNGGAMLNCNVALYTEWLLRYRCNTEELLQTKTSFSVIYLPTEMSITPKPLRMEMFRSVGAPSELREKHADTWFDWSIVDSLMCLYFFMYLNFSRQGKVRHKDVVMYNIIHVIKTEPIILHRDTAFNLLGYSFMQENQLANAYRCFNLSLKIRPYHNAAKFYLGIIFNRIHATEREH</sequence>
<comment type="caution">
    <text evidence="5">The sequence shown here is derived from an EMBL/GenBank/DDBJ whole genome shotgun (WGS) entry which is preliminary data.</text>
</comment>
<dbReference type="Proteomes" id="UP001634394">
    <property type="component" value="Unassembled WGS sequence"/>
</dbReference>
<feature type="repeat" description="TPR" evidence="2">
    <location>
        <begin position="653"/>
        <end position="686"/>
    </location>
</feature>
<evidence type="ECO:0000259" key="3">
    <source>
        <dbReference type="Pfam" id="PF03281"/>
    </source>
</evidence>
<dbReference type="Gene3D" id="1.10.1410.40">
    <property type="match status" value="1"/>
</dbReference>
<dbReference type="EMBL" id="JBJQND010000016">
    <property type="protein sequence ID" value="KAL3847849.1"/>
    <property type="molecule type" value="Genomic_DNA"/>
</dbReference>
<dbReference type="PANTHER" id="PTHR10656:SF69">
    <property type="entry name" value="MAB-21-LIKE HHH_H2TH-LIKE DOMAIN-CONTAINING PROTEIN"/>
    <property type="match status" value="1"/>
</dbReference>
<dbReference type="PANTHER" id="PTHR10656">
    <property type="entry name" value="CELL FATE DETERMINING PROTEIN MAB21-RELATED"/>
    <property type="match status" value="1"/>
</dbReference>
<dbReference type="AlphaFoldDB" id="A0ABD3UEB6"/>
<reference evidence="5 6" key="1">
    <citation type="submission" date="2024-11" db="EMBL/GenBank/DDBJ databases">
        <title>Chromosome-level genome assembly of the freshwater bivalve Anodonta woodiana.</title>
        <authorList>
            <person name="Chen X."/>
        </authorList>
    </citation>
    <scope>NUCLEOTIDE SEQUENCE [LARGE SCALE GENOMIC DNA]</scope>
    <source>
        <strain evidence="5">MN2024</strain>
        <tissue evidence="5">Gills</tissue>
    </source>
</reference>
<dbReference type="PROSITE" id="PS50005">
    <property type="entry name" value="TPR"/>
    <property type="match status" value="1"/>
</dbReference>
<dbReference type="InterPro" id="IPR024810">
    <property type="entry name" value="MAB21L/cGLR"/>
</dbReference>
<name>A0ABD3UEB6_SINWO</name>
<evidence type="ECO:0000313" key="5">
    <source>
        <dbReference type="EMBL" id="KAL3847849.1"/>
    </source>
</evidence>
<evidence type="ECO:0000256" key="2">
    <source>
        <dbReference type="PROSITE-ProRule" id="PRU00339"/>
    </source>
</evidence>
<dbReference type="Pfam" id="PF03281">
    <property type="entry name" value="Mab-21"/>
    <property type="match status" value="1"/>
</dbReference>